<evidence type="ECO:0000313" key="1">
    <source>
        <dbReference type="EMBL" id="AVK75294.1"/>
    </source>
</evidence>
<dbReference type="Pfam" id="PF19235">
    <property type="entry name" value="DUF5888"/>
    <property type="match status" value="1"/>
</dbReference>
<name>A0A2U7UA34_9VIRU</name>
<dbReference type="SUPFAM" id="SSF50965">
    <property type="entry name" value="Galactose oxidase, central domain"/>
    <property type="match status" value="1"/>
</dbReference>
<organism evidence="1">
    <name type="scientific">Pandoravirus quercus</name>
    <dbReference type="NCBI Taxonomy" id="2107709"/>
    <lineage>
        <taxon>Viruses</taxon>
        <taxon>Pandoravirus</taxon>
    </lineage>
</organism>
<gene>
    <name evidence="1" type="ORF">pqer_cds_872</name>
</gene>
<reference evidence="1" key="1">
    <citation type="journal article" date="2018" name="Nat. Commun.">
        <title>Diversity and evolution of the emerging Pandoraviridae family.</title>
        <authorList>
            <person name="Legendre M."/>
            <person name="Fabre E."/>
            <person name="Poirot O."/>
            <person name="Jeudy S."/>
            <person name="Lartigue A."/>
            <person name="Alempic J.M."/>
            <person name="Beucher L."/>
            <person name="Philippe N."/>
            <person name="Bertaux L."/>
            <person name="Christo-Foroux E."/>
            <person name="Labadie K."/>
            <person name="Coute Y."/>
            <person name="Abergel C."/>
            <person name="Claverie J.M."/>
        </authorList>
    </citation>
    <scope>NUCLEOTIDE SEQUENCE [LARGE SCALE GENOMIC DNA]</scope>
    <source>
        <strain evidence="1">Quercus</strain>
    </source>
</reference>
<dbReference type="RefSeq" id="YP_009483563.1">
    <property type="nucleotide sequence ID" value="NC_037667.1"/>
</dbReference>
<dbReference type="EMBL" id="MG011689">
    <property type="protein sequence ID" value="AVK75294.1"/>
    <property type="molecule type" value="Genomic_DNA"/>
</dbReference>
<dbReference type="InterPro" id="IPR045370">
    <property type="entry name" value="DUF5888"/>
</dbReference>
<accession>A0A2U7UA34</accession>
<dbReference type="KEGG" id="vg:36843522"/>
<proteinExistence type="predicted"/>
<dbReference type="Proteomes" id="UP000248852">
    <property type="component" value="Segment"/>
</dbReference>
<dbReference type="InterPro" id="IPR011043">
    <property type="entry name" value="Gal_Oxase/kelch_b-propeller"/>
</dbReference>
<sequence>MCRKDTIPTTTTAVLVALVLCVLAVAATAMADDAIRPGSLVKIYAVGPSQWVRRSPTHSTNPVRAADNISQSQATIFLFEGGTPGSPIPLPSGNLNLVDAFSTGPYCDPRLGVTGWFDSTIMCWDTTGGPWLSLVSASTGPNTVLNNGDEVYLFNGLNHQWCGAPTWPTNNAGLYCGISDVGGTDNSVLRFRIYLA</sequence>
<dbReference type="GeneID" id="36843522"/>
<protein>
    <submittedName>
        <fullName evidence="1">Uncharacterized protein</fullName>
    </submittedName>
</protein>